<dbReference type="PANTHER" id="PTHR44575:SF2">
    <property type="entry name" value="OS01G0589200 PROTEIN"/>
    <property type="match status" value="1"/>
</dbReference>
<proteinExistence type="predicted"/>
<sequence>MGGVGLFDKQAEVYLSARPKYPSEWFSLLSNLTPHHSLAWDVPGTLARATTKLLLVAEFYDQVIATDVSEPQISLSMPHPRVKYIHTPPSMSDDELIAMFGGEGMVDLVTVATACSALVRPPTLLLRIIRSWSAMSTAKEQAVDLLNEGVVKELETAWGGTDVIRTLNYKAFMLVAWQSAELIRSKV</sequence>
<dbReference type="PANTHER" id="PTHR44575">
    <property type="entry name" value="OS01G0589200 PROTEIN"/>
    <property type="match status" value="1"/>
</dbReference>
<organism evidence="1 2">
    <name type="scientific">Stephania cephalantha</name>
    <dbReference type="NCBI Taxonomy" id="152367"/>
    <lineage>
        <taxon>Eukaryota</taxon>
        <taxon>Viridiplantae</taxon>
        <taxon>Streptophyta</taxon>
        <taxon>Embryophyta</taxon>
        <taxon>Tracheophyta</taxon>
        <taxon>Spermatophyta</taxon>
        <taxon>Magnoliopsida</taxon>
        <taxon>Ranunculales</taxon>
        <taxon>Menispermaceae</taxon>
        <taxon>Menispermoideae</taxon>
        <taxon>Cissampelideae</taxon>
        <taxon>Stephania</taxon>
    </lineage>
</organism>
<dbReference type="InterPro" id="IPR029063">
    <property type="entry name" value="SAM-dependent_MTases_sf"/>
</dbReference>
<dbReference type="Proteomes" id="UP001419268">
    <property type="component" value="Unassembled WGS sequence"/>
</dbReference>
<keyword evidence="2" id="KW-1185">Reference proteome</keyword>
<name>A0AAP0NMG0_9MAGN</name>
<evidence type="ECO:0000313" key="1">
    <source>
        <dbReference type="EMBL" id="KAK9111504.1"/>
    </source>
</evidence>
<dbReference type="AlphaFoldDB" id="A0AAP0NMG0"/>
<comment type="caution">
    <text evidence="1">The sequence shown here is derived from an EMBL/GenBank/DDBJ whole genome shotgun (WGS) entry which is preliminary data.</text>
</comment>
<dbReference type="Gene3D" id="3.40.50.150">
    <property type="entry name" value="Vaccinia Virus protein VP39"/>
    <property type="match status" value="1"/>
</dbReference>
<evidence type="ECO:0000313" key="2">
    <source>
        <dbReference type="Proteomes" id="UP001419268"/>
    </source>
</evidence>
<dbReference type="EMBL" id="JBBNAG010000008">
    <property type="protein sequence ID" value="KAK9111504.1"/>
    <property type="molecule type" value="Genomic_DNA"/>
</dbReference>
<reference evidence="1 2" key="1">
    <citation type="submission" date="2024-01" db="EMBL/GenBank/DDBJ databases">
        <title>Genome assemblies of Stephania.</title>
        <authorList>
            <person name="Yang L."/>
        </authorList>
    </citation>
    <scope>NUCLEOTIDE SEQUENCE [LARGE SCALE GENOMIC DNA]</scope>
    <source>
        <strain evidence="1">JXDWG</strain>
        <tissue evidence="1">Leaf</tissue>
    </source>
</reference>
<protein>
    <submittedName>
        <fullName evidence="1">Uncharacterized protein</fullName>
    </submittedName>
</protein>
<accession>A0AAP0NMG0</accession>
<gene>
    <name evidence="1" type="ORF">Scep_019023</name>
</gene>